<evidence type="ECO:0000256" key="1">
    <source>
        <dbReference type="SAM" id="Phobius"/>
    </source>
</evidence>
<proteinExistence type="predicted"/>
<keyword evidence="1" id="KW-1133">Transmembrane helix</keyword>
<dbReference type="InterPro" id="IPR009721">
    <property type="entry name" value="O-acyltransferase_WSD1_C"/>
</dbReference>
<keyword evidence="1" id="KW-0472">Membrane</keyword>
<keyword evidence="1" id="KW-0812">Transmembrane</keyword>
<dbReference type="Proteomes" id="UP000694941">
    <property type="component" value="Unplaced"/>
</dbReference>
<organism evidence="3 4">
    <name type="scientific">Limulus polyphemus</name>
    <name type="common">Atlantic horseshoe crab</name>
    <dbReference type="NCBI Taxonomy" id="6850"/>
    <lineage>
        <taxon>Eukaryota</taxon>
        <taxon>Metazoa</taxon>
        <taxon>Ecdysozoa</taxon>
        <taxon>Arthropoda</taxon>
        <taxon>Chelicerata</taxon>
        <taxon>Merostomata</taxon>
        <taxon>Xiphosura</taxon>
        <taxon>Limulidae</taxon>
        <taxon>Limulus</taxon>
    </lineage>
</organism>
<feature type="transmembrane region" description="Helical" evidence="1">
    <location>
        <begin position="287"/>
        <end position="309"/>
    </location>
</feature>
<sequence>MRIFYRSASHIRRPTSNFSRIRDLANRALVLVVYVSEATGIGQFLRSLCTWLAFVVLLPAIGLLYMIKLVYLKAVQKLIEKLYPEENLELVLNSSFRTCVDTYNSYGIVTLLLLADGAPSIKNIQNQVAKQVEDLSKQEGRENAKRIKKRLGVRLGCYVWEDSEKFKIENQVFLASDKWRGKSITENVLQDYLNDIALYQLPSKYPPWQIIIVPYKKLDSWSKSYAVIVRVHHLLADTVTLRDLFLCPSNDLFPVVQRRSTFPYRFPQESITTVTWKGLTWRRIFNIIHFSFLAPSIVLSELLSFPSFAKRRFRSHVSSTKKTISWSEDIPLTFLQRIKSKAGATTNEVLLSCIAGALKQYFQMREGDAPVEDFPAVLPVYDSPAVSLQEEKPSGLLTVMLPISPTDPLSRLTKIQRRMTRLRQNLYKFELSKLLLQLVPKLIPPLILKLAAHIVTKKYPVIISNTFVSPCFGTVWGSDVSMIHYWRPPMANTGLSLSVMHYADRVALAVMANSSALQRPDILASCFVKEINTIAVALDVRRDRRLSPSPSSVIQSY</sequence>
<dbReference type="Pfam" id="PF06974">
    <property type="entry name" value="WS_DGAT_C"/>
    <property type="match status" value="1"/>
</dbReference>
<evidence type="ECO:0000259" key="2">
    <source>
        <dbReference type="Pfam" id="PF06974"/>
    </source>
</evidence>
<dbReference type="PANTHER" id="PTHR31650">
    <property type="entry name" value="O-ACYLTRANSFERASE (WSD1-LIKE) FAMILY PROTEIN"/>
    <property type="match status" value="1"/>
</dbReference>
<evidence type="ECO:0000313" key="4">
    <source>
        <dbReference type="RefSeq" id="XP_022248409.1"/>
    </source>
</evidence>
<feature type="domain" description="O-acyltransferase WSD1 C-terminal" evidence="2">
    <location>
        <begin position="395"/>
        <end position="534"/>
    </location>
</feature>
<dbReference type="InterPro" id="IPR045034">
    <property type="entry name" value="O-acyltransferase_WSD1-like"/>
</dbReference>
<feature type="transmembrane region" description="Helical" evidence="1">
    <location>
        <begin position="51"/>
        <end position="71"/>
    </location>
</feature>
<evidence type="ECO:0000313" key="3">
    <source>
        <dbReference type="Proteomes" id="UP000694941"/>
    </source>
</evidence>
<protein>
    <submittedName>
        <fullName evidence="4">Uncharacterized protein LOC106464896</fullName>
    </submittedName>
</protein>
<reference evidence="4" key="1">
    <citation type="submission" date="2025-08" db="UniProtKB">
        <authorList>
            <consortium name="RefSeq"/>
        </authorList>
    </citation>
    <scope>IDENTIFICATION</scope>
    <source>
        <tissue evidence="4">Muscle</tissue>
    </source>
</reference>
<dbReference type="RefSeq" id="XP_022248409.1">
    <property type="nucleotide sequence ID" value="XM_022392701.1"/>
</dbReference>
<dbReference type="PANTHER" id="PTHR31650:SF23">
    <property type="entry name" value="GH11223P"/>
    <property type="match status" value="1"/>
</dbReference>
<name>A0ABM1SXQ3_LIMPO</name>
<feature type="transmembrane region" description="Helical" evidence="1">
    <location>
        <begin position="28"/>
        <end position="45"/>
    </location>
</feature>
<accession>A0ABM1SXQ3</accession>
<dbReference type="GeneID" id="106464896"/>
<gene>
    <name evidence="4" type="primary">LOC106464896</name>
</gene>
<keyword evidence="3" id="KW-1185">Reference proteome</keyword>